<evidence type="ECO:0000256" key="11">
    <source>
        <dbReference type="ARBA" id="ARBA00022840"/>
    </source>
</evidence>
<dbReference type="AlphaFoldDB" id="A0A2S6F208"/>
<keyword evidence="6 15" id="KW-0808">Transferase</keyword>
<comment type="pathway">
    <text evidence="2 15">Cofactor biosynthesis; FAD biosynthesis; FAD from FMN: step 1/1.</text>
</comment>
<dbReference type="OrthoDB" id="9803667at2"/>
<evidence type="ECO:0000256" key="10">
    <source>
        <dbReference type="ARBA" id="ARBA00022827"/>
    </source>
</evidence>
<evidence type="ECO:0000256" key="4">
    <source>
        <dbReference type="ARBA" id="ARBA00022630"/>
    </source>
</evidence>
<evidence type="ECO:0000256" key="3">
    <source>
        <dbReference type="ARBA" id="ARBA00005201"/>
    </source>
</evidence>
<dbReference type="EMBL" id="PQWY01000010">
    <property type="protein sequence ID" value="PPK31468.1"/>
    <property type="molecule type" value="Genomic_DNA"/>
</dbReference>
<comment type="function">
    <text evidence="1">Catalyzes the phosphorylation of riboflavin to FMN followed by the adenylation of FMN to FAD.</text>
</comment>
<keyword evidence="4 15" id="KW-0285">Flavoprotein</keyword>
<dbReference type="InterPro" id="IPR015864">
    <property type="entry name" value="FAD_synthase"/>
</dbReference>
<comment type="catalytic activity">
    <reaction evidence="13 15">
        <text>riboflavin + ATP = FMN + ADP + H(+)</text>
        <dbReference type="Rhea" id="RHEA:14357"/>
        <dbReference type="ChEBI" id="CHEBI:15378"/>
        <dbReference type="ChEBI" id="CHEBI:30616"/>
        <dbReference type="ChEBI" id="CHEBI:57986"/>
        <dbReference type="ChEBI" id="CHEBI:58210"/>
        <dbReference type="ChEBI" id="CHEBI:456216"/>
        <dbReference type="EC" id="2.7.1.26"/>
    </reaction>
</comment>
<dbReference type="PANTHER" id="PTHR22749">
    <property type="entry name" value="RIBOFLAVIN KINASE/FMN ADENYLYLTRANSFERASE"/>
    <property type="match status" value="1"/>
</dbReference>
<dbReference type="NCBIfam" id="TIGR00125">
    <property type="entry name" value="cyt_tran_rel"/>
    <property type="match status" value="1"/>
</dbReference>
<comment type="caution">
    <text evidence="16">The sequence shown here is derived from an EMBL/GenBank/DDBJ whole genome shotgun (WGS) entry which is preliminary data.</text>
</comment>
<evidence type="ECO:0000256" key="12">
    <source>
        <dbReference type="ARBA" id="ARBA00023268"/>
    </source>
</evidence>
<dbReference type="PANTHER" id="PTHR22749:SF6">
    <property type="entry name" value="RIBOFLAVIN KINASE"/>
    <property type="match status" value="1"/>
</dbReference>
<comment type="catalytic activity">
    <reaction evidence="14 15">
        <text>FMN + ATP + H(+) = FAD + diphosphate</text>
        <dbReference type="Rhea" id="RHEA:17237"/>
        <dbReference type="ChEBI" id="CHEBI:15378"/>
        <dbReference type="ChEBI" id="CHEBI:30616"/>
        <dbReference type="ChEBI" id="CHEBI:33019"/>
        <dbReference type="ChEBI" id="CHEBI:57692"/>
        <dbReference type="ChEBI" id="CHEBI:58210"/>
        <dbReference type="EC" id="2.7.7.2"/>
    </reaction>
</comment>
<comment type="pathway">
    <text evidence="3 15">Cofactor biosynthesis; FMN biosynthesis; FMN from riboflavin (ATP route): step 1/1.</text>
</comment>
<dbReference type="GO" id="GO:0008531">
    <property type="term" value="F:riboflavin kinase activity"/>
    <property type="evidence" value="ECO:0007669"/>
    <property type="project" value="UniProtKB-UniRule"/>
</dbReference>
<keyword evidence="5 15" id="KW-0288">FMN</keyword>
<dbReference type="GO" id="GO:0006747">
    <property type="term" value="P:FAD biosynthetic process"/>
    <property type="evidence" value="ECO:0007669"/>
    <property type="project" value="UniProtKB-UniRule"/>
</dbReference>
<evidence type="ECO:0000256" key="6">
    <source>
        <dbReference type="ARBA" id="ARBA00022679"/>
    </source>
</evidence>
<keyword evidence="11 15" id="KW-0067">ATP-binding</keyword>
<dbReference type="GO" id="GO:0003919">
    <property type="term" value="F:FMN adenylyltransferase activity"/>
    <property type="evidence" value="ECO:0007669"/>
    <property type="project" value="UniProtKB-UniRule"/>
</dbReference>
<dbReference type="SUPFAM" id="SSF82114">
    <property type="entry name" value="Riboflavin kinase-like"/>
    <property type="match status" value="1"/>
</dbReference>
<organism evidence="16 17">
    <name type="scientific">Legionella pneumophila</name>
    <dbReference type="NCBI Taxonomy" id="446"/>
    <lineage>
        <taxon>Bacteria</taxon>
        <taxon>Pseudomonadati</taxon>
        <taxon>Pseudomonadota</taxon>
        <taxon>Gammaproteobacteria</taxon>
        <taxon>Legionellales</taxon>
        <taxon>Legionellaceae</taxon>
        <taxon>Legionella</taxon>
    </lineage>
</organism>
<dbReference type="InterPro" id="IPR023465">
    <property type="entry name" value="Riboflavin_kinase_dom_sf"/>
</dbReference>
<dbReference type="NCBIfam" id="NF004163">
    <property type="entry name" value="PRK05627.1-6"/>
    <property type="match status" value="1"/>
</dbReference>
<evidence type="ECO:0000256" key="14">
    <source>
        <dbReference type="ARBA" id="ARBA00049494"/>
    </source>
</evidence>
<dbReference type="NCBIfam" id="TIGR00083">
    <property type="entry name" value="ribF"/>
    <property type="match status" value="1"/>
</dbReference>
<gene>
    <name evidence="16" type="ORF">C3928_05385</name>
</gene>
<keyword evidence="12" id="KW-0511">Multifunctional enzyme</keyword>
<dbReference type="RefSeq" id="WP_027227639.1">
    <property type="nucleotide sequence ID" value="NZ_FJAK01000004.1"/>
</dbReference>
<keyword evidence="7 15" id="KW-0548">Nucleotidyltransferase</keyword>
<dbReference type="Pfam" id="PF01687">
    <property type="entry name" value="Flavokinase"/>
    <property type="match status" value="1"/>
</dbReference>
<dbReference type="PIRSF" id="PIRSF004491">
    <property type="entry name" value="FAD_Synth"/>
    <property type="match status" value="1"/>
</dbReference>
<dbReference type="NCBIfam" id="NF004159">
    <property type="entry name" value="PRK05627.1-2"/>
    <property type="match status" value="1"/>
</dbReference>
<dbReference type="SMART" id="SM00904">
    <property type="entry name" value="Flavokinase"/>
    <property type="match status" value="1"/>
</dbReference>
<evidence type="ECO:0000256" key="15">
    <source>
        <dbReference type="PIRNR" id="PIRNR004491"/>
    </source>
</evidence>
<dbReference type="UniPathway" id="UPA00276">
    <property type="reaction ID" value="UER00406"/>
</dbReference>
<evidence type="ECO:0000256" key="7">
    <source>
        <dbReference type="ARBA" id="ARBA00022695"/>
    </source>
</evidence>
<evidence type="ECO:0000256" key="2">
    <source>
        <dbReference type="ARBA" id="ARBA00004726"/>
    </source>
</evidence>
<dbReference type="Proteomes" id="UP000239239">
    <property type="component" value="Unassembled WGS sequence"/>
</dbReference>
<dbReference type="InterPro" id="IPR002606">
    <property type="entry name" value="Riboflavin_kinase_bac"/>
</dbReference>
<dbReference type="GO" id="GO:0009231">
    <property type="term" value="P:riboflavin biosynthetic process"/>
    <property type="evidence" value="ECO:0007669"/>
    <property type="project" value="InterPro"/>
</dbReference>
<name>A0A2S6F208_LEGPN</name>
<dbReference type="SUPFAM" id="SSF52374">
    <property type="entry name" value="Nucleotidylyl transferase"/>
    <property type="match status" value="1"/>
</dbReference>
<dbReference type="InterPro" id="IPR023468">
    <property type="entry name" value="Riboflavin_kinase"/>
</dbReference>
<evidence type="ECO:0000256" key="5">
    <source>
        <dbReference type="ARBA" id="ARBA00022643"/>
    </source>
</evidence>
<evidence type="ECO:0000313" key="17">
    <source>
        <dbReference type="Proteomes" id="UP000239239"/>
    </source>
</evidence>
<dbReference type="EC" id="2.7.7.2" evidence="15"/>
<dbReference type="Pfam" id="PF06574">
    <property type="entry name" value="FAD_syn"/>
    <property type="match status" value="1"/>
</dbReference>
<reference evidence="16 17" key="1">
    <citation type="submission" date="2018-02" db="EMBL/GenBank/DDBJ databases">
        <title>Draft genome sequences of four Legionella pneumophila clinical strains isolated in Ontario.</title>
        <authorList>
            <person name="Fortuna A."/>
            <person name="Ramnarine R."/>
            <person name="Li A."/>
            <person name="Frantz C."/>
            <person name="Mallo G."/>
        </authorList>
    </citation>
    <scope>NUCLEOTIDE SEQUENCE [LARGE SCALE GENOMIC DNA]</scope>
    <source>
        <strain evidence="16 17">LG61</strain>
    </source>
</reference>
<evidence type="ECO:0000256" key="9">
    <source>
        <dbReference type="ARBA" id="ARBA00022777"/>
    </source>
</evidence>
<dbReference type="Gene3D" id="2.40.30.30">
    <property type="entry name" value="Riboflavin kinase-like"/>
    <property type="match status" value="1"/>
</dbReference>
<keyword evidence="9 15" id="KW-0418">Kinase</keyword>
<protein>
    <recommendedName>
        <fullName evidence="15">Riboflavin biosynthesis protein</fullName>
    </recommendedName>
    <domain>
        <recommendedName>
            <fullName evidence="15">Riboflavin kinase</fullName>
            <ecNumber evidence="15">2.7.1.26</ecNumber>
        </recommendedName>
        <alternativeName>
            <fullName evidence="15">Flavokinase</fullName>
        </alternativeName>
    </domain>
    <domain>
        <recommendedName>
            <fullName evidence="15">FMN adenylyltransferase</fullName>
            <ecNumber evidence="15">2.7.7.2</ecNumber>
        </recommendedName>
        <alternativeName>
            <fullName evidence="15">FAD pyrophosphorylase</fullName>
        </alternativeName>
        <alternativeName>
            <fullName evidence="15">FAD synthase</fullName>
        </alternativeName>
    </domain>
</protein>
<keyword evidence="8 15" id="KW-0547">Nucleotide-binding</keyword>
<evidence type="ECO:0000256" key="8">
    <source>
        <dbReference type="ARBA" id="ARBA00022741"/>
    </source>
</evidence>
<dbReference type="EC" id="2.7.1.26" evidence="15"/>
<dbReference type="NCBIfam" id="NF004162">
    <property type="entry name" value="PRK05627.1-5"/>
    <property type="match status" value="1"/>
</dbReference>
<evidence type="ECO:0000313" key="16">
    <source>
        <dbReference type="EMBL" id="PPK31468.1"/>
    </source>
</evidence>
<dbReference type="InterPro" id="IPR004821">
    <property type="entry name" value="Cyt_trans-like"/>
</dbReference>
<keyword evidence="10 15" id="KW-0274">FAD</keyword>
<dbReference type="FunFam" id="3.40.50.620:FF:000021">
    <property type="entry name" value="Riboflavin biosynthesis protein"/>
    <property type="match status" value="1"/>
</dbReference>
<sequence length="328" mass="36991">MKLLRGSNHFALFDKGAVATIGNFDGVHLGHQHLIKVLRAKADEMNLPLVILLFEPQPKEYFHREKAPARLSTLREKIDVLNLCQVDYIYCIKFDARLAQTSALNFAQFYLFEALKIRYLLVGQDFRFGKNREGDVNLLKTLGAHYSCEVTVQSDFLIENEKISSTRIREALQEGNLQFAAKLLGRPYSMCGRVIKGDGRGRQWGIPTANLGMHRLSIPLQGVYVVQVHINSKAYSGVANIGKRPTVAGTKNILEVHLFDFHGSLYGQLLQVIFLHKLRDEVKFSSVESLITQINSDILLAKTYLKQKWLDSEIDSSNDVVNGISDTV</sequence>
<proteinExistence type="inferred from homology"/>
<dbReference type="UniPathway" id="UPA00277">
    <property type="reaction ID" value="UER00407"/>
</dbReference>
<accession>A0A2S6F208</accession>
<comment type="similarity">
    <text evidence="15">Belongs to the ribF family.</text>
</comment>
<evidence type="ECO:0000256" key="13">
    <source>
        <dbReference type="ARBA" id="ARBA00047880"/>
    </source>
</evidence>
<dbReference type="GO" id="GO:0009398">
    <property type="term" value="P:FMN biosynthetic process"/>
    <property type="evidence" value="ECO:0007669"/>
    <property type="project" value="UniProtKB-UniRule"/>
</dbReference>
<dbReference type="InterPro" id="IPR014729">
    <property type="entry name" value="Rossmann-like_a/b/a_fold"/>
</dbReference>
<dbReference type="InterPro" id="IPR015865">
    <property type="entry name" value="Riboflavin_kinase_bac/euk"/>
</dbReference>
<dbReference type="CDD" id="cd02064">
    <property type="entry name" value="FAD_synthetase_N"/>
    <property type="match status" value="1"/>
</dbReference>
<dbReference type="GO" id="GO:0005524">
    <property type="term" value="F:ATP binding"/>
    <property type="evidence" value="ECO:0007669"/>
    <property type="project" value="UniProtKB-UniRule"/>
</dbReference>
<dbReference type="Gene3D" id="3.40.50.620">
    <property type="entry name" value="HUPs"/>
    <property type="match status" value="1"/>
</dbReference>
<evidence type="ECO:0000256" key="1">
    <source>
        <dbReference type="ARBA" id="ARBA00002121"/>
    </source>
</evidence>